<reference evidence="4" key="2">
    <citation type="submission" date="2017-11" db="EMBL/GenBank/DDBJ databases">
        <title>PacBio sequencing of new strain of the secondary endosymbiont Candidatus Hamiltonella defensa.</title>
        <authorList>
            <person name="Strand M.R."/>
            <person name="Oliver K."/>
        </authorList>
    </citation>
    <scope>NUCLEOTIDE SEQUENCE [LARGE SCALE GENOMIC DNA]</scope>
    <source>
        <strain evidence="4">A2C</strain>
    </source>
</reference>
<dbReference type="Gene3D" id="1.10.10.10">
    <property type="entry name" value="Winged helix-like DNA-binding domain superfamily/Winged helix DNA-binding domain"/>
    <property type="match status" value="1"/>
</dbReference>
<dbReference type="SUPFAM" id="SSF46894">
    <property type="entry name" value="C-terminal effector domain of the bipartite response regulators"/>
    <property type="match status" value="1"/>
</dbReference>
<dbReference type="EMBL" id="CP017606">
    <property type="protein sequence ID" value="ATW29679.1"/>
    <property type="molecule type" value="Genomic_DNA"/>
</dbReference>
<evidence type="ECO:0000259" key="2">
    <source>
        <dbReference type="SMART" id="SM00421"/>
    </source>
</evidence>
<reference evidence="4" key="1">
    <citation type="submission" date="2016-10" db="EMBL/GenBank/DDBJ databases">
        <authorList>
            <person name="Chevignon G."/>
        </authorList>
    </citation>
    <scope>NUCLEOTIDE SEQUENCE [LARGE SCALE GENOMIC DNA]</scope>
    <source>
        <strain evidence="4">A2C</strain>
    </source>
</reference>
<dbReference type="SMART" id="SM00421">
    <property type="entry name" value="HTH_LUXR"/>
    <property type="match status" value="1"/>
</dbReference>
<dbReference type="GO" id="GO:0006355">
    <property type="term" value="P:regulation of DNA-templated transcription"/>
    <property type="evidence" value="ECO:0007669"/>
    <property type="project" value="InterPro"/>
</dbReference>
<accession>A0A2D3T792</accession>
<dbReference type="RefSeq" id="WP_100103178.1">
    <property type="nucleotide sequence ID" value="NZ_CAWNMT010000001.1"/>
</dbReference>
<evidence type="ECO:0000313" key="4">
    <source>
        <dbReference type="Proteomes" id="UP000230008"/>
    </source>
</evidence>
<sequence length="206" mass="23861">MNNAMKQLCLSCTIPSGFTNAESEVYSNVAMTELFALTDECSKVLDVFRSQKEAVCRKKCPLSLLSILPCFYKHPSQPWLFDFFPLFDEQNGYIGAFFHARPFLFLSPLEYVEGKSPHKMTLRQTDKRFNQLECEIIFFTLQRLSRKEVARKLYLSYRTIENKLQSIYEKAGVQNGQQFTDYFCTSGMNQYLPPELLPSGRHVISV</sequence>
<feature type="domain" description="HTH luxR-type" evidence="2">
    <location>
        <begin position="126"/>
        <end position="183"/>
    </location>
</feature>
<evidence type="ECO:0000313" key="3">
    <source>
        <dbReference type="EMBL" id="ATW29679.1"/>
    </source>
</evidence>
<gene>
    <name evidence="3" type="ORF">BJP41_04200</name>
</gene>
<organism evidence="3 4">
    <name type="scientific">Candidatus Williamhamiltonella defendens</name>
    <dbReference type="NCBI Taxonomy" id="138072"/>
    <lineage>
        <taxon>Bacteria</taxon>
        <taxon>Pseudomonadati</taxon>
        <taxon>Pseudomonadota</taxon>
        <taxon>Gammaproteobacteria</taxon>
        <taxon>Enterobacterales</taxon>
        <taxon>Enterobacteriaceae</taxon>
        <taxon>aphid secondary symbionts</taxon>
        <taxon>Candidatus Williamhamiltonella</taxon>
    </lineage>
</organism>
<dbReference type="Proteomes" id="UP000230008">
    <property type="component" value="Chromosome"/>
</dbReference>
<dbReference type="GO" id="GO:0003677">
    <property type="term" value="F:DNA binding"/>
    <property type="evidence" value="ECO:0007669"/>
    <property type="project" value="UniProtKB-KW"/>
</dbReference>
<name>A0A2D3T792_9ENTR</name>
<proteinExistence type="predicted"/>
<dbReference type="InterPro" id="IPR000792">
    <property type="entry name" value="Tscrpt_reg_LuxR_C"/>
</dbReference>
<dbReference type="AlphaFoldDB" id="A0A2D3T792"/>
<keyword evidence="1" id="KW-0238">DNA-binding</keyword>
<dbReference type="InterPro" id="IPR036388">
    <property type="entry name" value="WH-like_DNA-bd_sf"/>
</dbReference>
<protein>
    <submittedName>
        <fullName evidence="3">Helix-turn-helix transcriptional regulator</fullName>
    </submittedName>
</protein>
<dbReference type="InterPro" id="IPR016032">
    <property type="entry name" value="Sig_transdc_resp-reg_C-effctor"/>
</dbReference>
<evidence type="ECO:0000256" key="1">
    <source>
        <dbReference type="ARBA" id="ARBA00023125"/>
    </source>
</evidence>